<dbReference type="eggNOG" id="arCOG04175">
    <property type="taxonomic scope" value="Archaea"/>
</dbReference>
<reference evidence="5 6" key="1">
    <citation type="journal article" date="2013" name="Genome Announc.">
        <title>Complete Genome Sequence of the Thermophilic and Facultatively Chemolithoautotrophic Sulfate Reducer Archaeoglobus sulfaticallidus Strain PM70-1T.</title>
        <authorList>
            <person name="Stokke R."/>
            <person name="Hocking W.P."/>
            <person name="Steinsbu B.O."/>
            <person name="Steen I.H."/>
        </authorList>
    </citation>
    <scope>NUCLEOTIDE SEQUENCE [LARGE SCALE GENOMIC DNA]</scope>
    <source>
        <strain evidence="5">PM70-1</strain>
    </source>
</reference>
<comment type="subunit">
    <text evidence="3">Part of the 50S ribosomal subunit. Binds 23S rRNA.</text>
</comment>
<proteinExistence type="inferred from homology"/>
<dbReference type="HAMAP" id="MF_00273">
    <property type="entry name" value="Ribosomal_eL20"/>
    <property type="match status" value="1"/>
</dbReference>
<dbReference type="Proteomes" id="UP000013307">
    <property type="component" value="Chromosome"/>
</dbReference>
<dbReference type="GO" id="GO:0003735">
    <property type="term" value="F:structural constituent of ribosome"/>
    <property type="evidence" value="ECO:0007669"/>
    <property type="project" value="InterPro"/>
</dbReference>
<dbReference type="RefSeq" id="WP_015589704.1">
    <property type="nucleotide sequence ID" value="NC_021169.1"/>
</dbReference>
<dbReference type="GO" id="GO:0006412">
    <property type="term" value="P:translation"/>
    <property type="evidence" value="ECO:0007669"/>
    <property type="project" value="UniProtKB-UniRule"/>
</dbReference>
<gene>
    <name evidence="3" type="primary">rpl18a</name>
    <name evidence="3" type="synonym">rpl20e</name>
    <name evidence="3" type="synonym">rplX</name>
    <name evidence="5" type="ORF">Asulf_00069</name>
</gene>
<dbReference type="EMBL" id="CP005290">
    <property type="protein sequence ID" value="AGK60105.1"/>
    <property type="molecule type" value="Genomic_DNA"/>
</dbReference>
<comment type="similarity">
    <text evidence="3">Belongs to the eukaryotic ribosomal protein eL20 family.</text>
</comment>
<dbReference type="GeneID" id="15391715"/>
<dbReference type="GO" id="GO:0070180">
    <property type="term" value="F:large ribosomal subunit rRNA binding"/>
    <property type="evidence" value="ECO:0007669"/>
    <property type="project" value="UniProtKB-UniRule"/>
</dbReference>
<dbReference type="Pfam" id="PF01775">
    <property type="entry name" value="Ribosomal_L18A"/>
    <property type="match status" value="1"/>
</dbReference>
<dbReference type="SUPFAM" id="SSF160374">
    <property type="entry name" value="RplX-like"/>
    <property type="match status" value="1"/>
</dbReference>
<dbReference type="GO" id="GO:0005840">
    <property type="term" value="C:ribosome"/>
    <property type="evidence" value="ECO:0007669"/>
    <property type="project" value="UniProtKB-KW"/>
</dbReference>
<dbReference type="AlphaFoldDB" id="N0BIY0"/>
<protein>
    <recommendedName>
        <fullName evidence="3">Large ribosomal subunit protein eL20</fullName>
    </recommendedName>
</protein>
<evidence type="ECO:0000259" key="4">
    <source>
        <dbReference type="Pfam" id="PF01775"/>
    </source>
</evidence>
<dbReference type="STRING" id="387631.Asulf_00069"/>
<evidence type="ECO:0000256" key="1">
    <source>
        <dbReference type="ARBA" id="ARBA00022980"/>
    </source>
</evidence>
<evidence type="ECO:0000313" key="6">
    <source>
        <dbReference type="Proteomes" id="UP000013307"/>
    </source>
</evidence>
<keyword evidence="1 3" id="KW-0689">Ribosomal protein</keyword>
<organism evidence="5 6">
    <name type="scientific">Archaeoglobus sulfaticallidus PM70-1</name>
    <dbReference type="NCBI Taxonomy" id="387631"/>
    <lineage>
        <taxon>Archaea</taxon>
        <taxon>Methanobacteriati</taxon>
        <taxon>Methanobacteriota</taxon>
        <taxon>Archaeoglobi</taxon>
        <taxon>Archaeoglobales</taxon>
        <taxon>Archaeoglobaceae</taxon>
        <taxon>Archaeoglobus</taxon>
    </lineage>
</organism>
<evidence type="ECO:0000313" key="5">
    <source>
        <dbReference type="EMBL" id="AGK60105.1"/>
    </source>
</evidence>
<evidence type="ECO:0000256" key="3">
    <source>
        <dbReference type="HAMAP-Rule" id="MF_00273"/>
    </source>
</evidence>
<keyword evidence="2 3" id="KW-0687">Ribonucleoprotein</keyword>
<dbReference type="NCBIfam" id="NF001981">
    <property type="entry name" value="PRK00773.1-1"/>
    <property type="match status" value="1"/>
</dbReference>
<dbReference type="KEGG" id="ast:Asulf_00069"/>
<keyword evidence="3" id="KW-0699">rRNA-binding</keyword>
<name>N0BIY0_9EURY</name>
<dbReference type="InterPro" id="IPR028877">
    <property type="entry name" value="Ribosomal_eL20"/>
</dbReference>
<feature type="domain" description="Large ribosomal subunit protein eL20" evidence="4">
    <location>
        <begin position="3"/>
        <end position="53"/>
    </location>
</feature>
<keyword evidence="3" id="KW-0694">RNA-binding</keyword>
<dbReference type="OrthoDB" id="191241at2157"/>
<dbReference type="HOGENOM" id="CLU_177460_1_1_2"/>
<sequence>MMFEVSGKFRNGEIWTKFRKVVEAHNENFAREKVLSLIGSNHKVKRNLIKIEELRKIEEN</sequence>
<accession>N0BIY0</accession>
<keyword evidence="6" id="KW-1185">Reference proteome</keyword>
<dbReference type="GO" id="GO:1990904">
    <property type="term" value="C:ribonucleoprotein complex"/>
    <property type="evidence" value="ECO:0007669"/>
    <property type="project" value="UniProtKB-KW"/>
</dbReference>
<dbReference type="InterPro" id="IPR023573">
    <property type="entry name" value="Ribosomal_eL20_dom"/>
</dbReference>
<evidence type="ECO:0000256" key="2">
    <source>
        <dbReference type="ARBA" id="ARBA00023274"/>
    </source>
</evidence>
<dbReference type="Gene3D" id="3.10.20.10">
    <property type="match status" value="1"/>
</dbReference>